<dbReference type="AlphaFoldDB" id="A0A9P4K058"/>
<dbReference type="EMBL" id="ML986732">
    <property type="protein sequence ID" value="KAF2258887.1"/>
    <property type="molecule type" value="Genomic_DNA"/>
</dbReference>
<protein>
    <recommendedName>
        <fullName evidence="3">Fungal N-terminal domain-containing protein</fullName>
    </recommendedName>
</protein>
<sequence length="263" mass="28947">MSGAEVAAYIGLLDVSVRGISSINKAASDWKHAPRTIEALAKETLTLQRNLSELAKLQRVNGETRAIAERIGLSRAVAACEDHCASLDKHFSQWKLSTSKYRIKARIHYISHRNELASLLAEIQSAKQTTILSVLVAQLSLSLQSPMSSKEQQDKVTNTIQKIKSTGVKKDDKPKQEQAIKEAEAQLRTAELTMNYPNHDKKEMKGRIIQNFDSFEVDGNKNVVGVKAAKSDDVPTSVVNDFNKGKTLASSRDNVVGISIGYN</sequence>
<keyword evidence="2" id="KW-1185">Reference proteome</keyword>
<gene>
    <name evidence="1" type="ORF">CC78DRAFT_621460</name>
</gene>
<evidence type="ECO:0000313" key="2">
    <source>
        <dbReference type="Proteomes" id="UP000800093"/>
    </source>
</evidence>
<accession>A0A9P4K058</accession>
<proteinExistence type="predicted"/>
<dbReference type="Proteomes" id="UP000800093">
    <property type="component" value="Unassembled WGS sequence"/>
</dbReference>
<evidence type="ECO:0000313" key="1">
    <source>
        <dbReference type="EMBL" id="KAF2258887.1"/>
    </source>
</evidence>
<reference evidence="2" key="1">
    <citation type="journal article" date="2020" name="Stud. Mycol.">
        <title>101 Dothideomycetes genomes: A test case for predicting lifestyles and emergence of pathogens.</title>
        <authorList>
            <person name="Haridas S."/>
            <person name="Albert R."/>
            <person name="Binder M."/>
            <person name="Bloem J."/>
            <person name="LaButti K."/>
            <person name="Salamov A."/>
            <person name="Andreopoulos B."/>
            <person name="Baker S."/>
            <person name="Barry K."/>
            <person name="Bills G."/>
            <person name="Bluhm B."/>
            <person name="Cannon C."/>
            <person name="Castanera R."/>
            <person name="Culley D."/>
            <person name="Daum C."/>
            <person name="Ezra D."/>
            <person name="Gonzalez J."/>
            <person name="Henrissat B."/>
            <person name="Kuo A."/>
            <person name="Liang C."/>
            <person name="Lipzen A."/>
            <person name="Lutzoni F."/>
            <person name="Magnuson J."/>
            <person name="Mondo S."/>
            <person name="Nolan M."/>
            <person name="Ohm R."/>
            <person name="Pangilinan J."/>
            <person name="Park H.-J."/>
            <person name="Ramirez L."/>
            <person name="Alfaro M."/>
            <person name="Sun H."/>
            <person name="Tritt A."/>
            <person name="Yoshinaga Y."/>
            <person name="Zwiers L.-H."/>
            <person name="Turgeon B."/>
            <person name="Goodwin S."/>
            <person name="Spatafora J."/>
            <person name="Crous P."/>
            <person name="Grigoriev I."/>
        </authorList>
    </citation>
    <scope>NUCLEOTIDE SEQUENCE [LARGE SCALE GENOMIC DNA]</scope>
    <source>
        <strain evidence="2">CBS 304.66</strain>
    </source>
</reference>
<comment type="caution">
    <text evidence="1">The sequence shown here is derived from an EMBL/GenBank/DDBJ whole genome shotgun (WGS) entry which is preliminary data.</text>
</comment>
<name>A0A9P4K058_9PLEO</name>
<organism evidence="1 2">
    <name type="scientific">Lojkania enalia</name>
    <dbReference type="NCBI Taxonomy" id="147567"/>
    <lineage>
        <taxon>Eukaryota</taxon>
        <taxon>Fungi</taxon>
        <taxon>Dikarya</taxon>
        <taxon>Ascomycota</taxon>
        <taxon>Pezizomycotina</taxon>
        <taxon>Dothideomycetes</taxon>
        <taxon>Pleosporomycetidae</taxon>
        <taxon>Pleosporales</taxon>
        <taxon>Pleosporales incertae sedis</taxon>
        <taxon>Lojkania</taxon>
    </lineage>
</organism>
<dbReference type="OrthoDB" id="432483at2759"/>
<evidence type="ECO:0008006" key="3">
    <source>
        <dbReference type="Google" id="ProtNLM"/>
    </source>
</evidence>